<dbReference type="GO" id="GO:0006351">
    <property type="term" value="P:DNA-templated transcription"/>
    <property type="evidence" value="ECO:0007669"/>
    <property type="project" value="InterPro"/>
</dbReference>
<evidence type="ECO:0000256" key="2">
    <source>
        <dbReference type="ARBA" id="ARBA00023125"/>
    </source>
</evidence>
<dbReference type="InterPro" id="IPR013108">
    <property type="entry name" value="Amidohydro_3"/>
</dbReference>
<dbReference type="GO" id="GO:0005634">
    <property type="term" value="C:nucleus"/>
    <property type="evidence" value="ECO:0007669"/>
    <property type="project" value="TreeGrafter"/>
</dbReference>
<dbReference type="GO" id="GO:0008270">
    <property type="term" value="F:zinc ion binding"/>
    <property type="evidence" value="ECO:0007669"/>
    <property type="project" value="InterPro"/>
</dbReference>
<keyword evidence="4" id="KW-0539">Nucleus</keyword>
<gene>
    <name evidence="7" type="ORF">FOZG_18211</name>
</gene>
<dbReference type="CDD" id="cd12148">
    <property type="entry name" value="fungal_TF_MHR"/>
    <property type="match status" value="1"/>
</dbReference>
<dbReference type="Gene3D" id="2.30.40.10">
    <property type="entry name" value="Urease, subunit C, domain 1"/>
    <property type="match status" value="1"/>
</dbReference>
<evidence type="ECO:0000256" key="5">
    <source>
        <dbReference type="SAM" id="Phobius"/>
    </source>
</evidence>
<dbReference type="EMBL" id="JH717937">
    <property type="protein sequence ID" value="EWZ28077.1"/>
    <property type="molecule type" value="Genomic_DNA"/>
</dbReference>
<keyword evidence="2" id="KW-0238">DNA-binding</keyword>
<dbReference type="InterPro" id="IPR051127">
    <property type="entry name" value="Fungal_SecMet_Regulators"/>
</dbReference>
<evidence type="ECO:0000256" key="4">
    <source>
        <dbReference type="ARBA" id="ARBA00023242"/>
    </source>
</evidence>
<dbReference type="PANTHER" id="PTHR47424:SF3">
    <property type="entry name" value="REGULATORY PROTEIN GAL4"/>
    <property type="match status" value="1"/>
</dbReference>
<dbReference type="InterPro" id="IPR011059">
    <property type="entry name" value="Metal-dep_hydrolase_composite"/>
</dbReference>
<dbReference type="PANTHER" id="PTHR47424">
    <property type="entry name" value="REGULATORY PROTEIN GAL4"/>
    <property type="match status" value="1"/>
</dbReference>
<sequence length="1220" mass="135741">MSDKDLLNAAHNSVAYINGRVYTVNKTLPWAEAFIVDSNGIFSAVGNTREIVAAAKAASMVVYNLKGRFVMPGIHDAHVHTIVSGSGLLNWAQTGYDVTRDNVVERIKKAACSCAYSHVYEDWIFGGAGFGFENFDRSLLDKDYPDTPVVLLGVGCHDWYTNTAALRRAGYDVEQGEVDPIGGKHELRPDGSLTGELKDQAGNRLMAALPKPAKAHIKRVVKRAIVEMHRHGVTSCQDASSTEMFLTALSELEAEGNLKMQFATHCLYKNEWLTGEIQVPADKLILNADKYQSRHVDTRFVKMMMDGACAPSLMSHSDVDDNGMPDQSKILLPNAAELVQRFDARGMTCKIHCMGYGGARTALDAFKSVREKQPGGPRHEVAHCTRVLPEDYKRFKRLNITAEMSPSGFFDTSQSENMRLFQYDFERMLAEEAHITIGSDWAHGLELPMFRNTAILVKKIGAEKVLEMITLAGAVATRREKEAGSIEAGKVASFICVDRDLTHGDFQNAKVLKTWFEGEVVYDAANELCDGARPSCASCADGGFPCVYEGPLPKGPVKKVRGDLGERLRVIERTLQQLVRNQETTGDRPMQGRLLETQDILQRFILEPKNEAQAQNTEVDTVDGLAAMHSGDVDSRFFGPSSNIRLLNIVSRATSVAFRTARPFDGLNQSILEESITRSQSPIATTAVSTLTSPTSTSPQMLPVESRAVYLIELYFSDTGTMFPFISEEQVLASYYACKDKQFSNIRHSLLCLFNAIFAFATYISAMPGEAITKCATEADIYYHRALAARASGTRGSNDVEQVQSLLLLGLYCQGTQRPEEACTLHGLAVQVALKLGLHSPSRLNQLQGLEREIRKRLWFGCFMMDRTLSMTLGRPPIIQDAHMNLELPLDASLDSLLHTTGQIRKYNETRQTNTSCFFIATLKLYKIMGTVVQKLYGQNLDEEIIEESGVQMQDMFLIEEDLNSWKMGLPEKLLLQPWVNSGSRERPQPPYHPVFARLSVVTQLRYLNIRILLHRPVLSHLLWKRRTRSLERNREKNFREETWNSSVMVCQDSATKIIDIIHCMADSVDLLGAWWYSVYFTFNAALIIFGCILLSLDTRHDTSSPTADLGADPKLFSELTRAIEVTERVGKDAKPARQVLAILTKIVKICLRPETKTSLGTSEGVAIGTSFNPQEPVAPASTCMIDPLESSTQWWGEENLEELGDIVGVDPGLISLMTM</sequence>
<reference evidence="7" key="2">
    <citation type="submission" date="2012-06" db="EMBL/GenBank/DDBJ databases">
        <title>Annotation of the Genome Sequence of Fusarium oxysporum Fo47.</title>
        <authorList>
            <consortium name="The Broad Institute Genomics Platform"/>
            <person name="Ma L.-J."/>
            <person name="Corby-Kistler H."/>
            <person name="Broz K."/>
            <person name="Gale L.R."/>
            <person name="Jonkers W."/>
            <person name="O'Donnell K."/>
            <person name="Ploetz R."/>
            <person name="Steinberg C."/>
            <person name="Schwartz D.C."/>
            <person name="VanEtten H."/>
            <person name="Zhou S."/>
            <person name="Young S.K."/>
            <person name="Zeng Q."/>
            <person name="Gargeya S."/>
            <person name="Fitzgerald M."/>
            <person name="Abouelleil A."/>
            <person name="Alvarado L."/>
            <person name="Chapman S.B."/>
            <person name="Gainer-Dewar J."/>
            <person name="Goldberg J."/>
            <person name="Griggs A."/>
            <person name="Gujja S."/>
            <person name="Hansen M."/>
            <person name="Howarth C."/>
            <person name="Imamovic A."/>
            <person name="Ireland A."/>
            <person name="Larimer J."/>
            <person name="McCowan C."/>
            <person name="Murphy C."/>
            <person name="Pearson M."/>
            <person name="Poon T.W."/>
            <person name="Priest M."/>
            <person name="Roberts A."/>
            <person name="Saif S."/>
            <person name="Shea T."/>
            <person name="Sykes S."/>
            <person name="Wortman J."/>
            <person name="Nusbaum C."/>
            <person name="Birren B."/>
        </authorList>
    </citation>
    <scope>NUCLEOTIDE SEQUENCE</scope>
    <source>
        <strain evidence="7">Fo47</strain>
    </source>
</reference>
<dbReference type="Pfam" id="PF04082">
    <property type="entry name" value="Fungal_trans"/>
    <property type="match status" value="1"/>
</dbReference>
<dbReference type="Pfam" id="PF07969">
    <property type="entry name" value="Amidohydro_3"/>
    <property type="match status" value="1"/>
</dbReference>
<dbReference type="Gene3D" id="4.10.240.10">
    <property type="entry name" value="Zn(2)-C6 fungal-type DNA-binding domain"/>
    <property type="match status" value="1"/>
</dbReference>
<dbReference type="VEuPathDB" id="FungiDB:FOZG_18211"/>
<dbReference type="SUPFAM" id="SSF51556">
    <property type="entry name" value="Metallo-dependent hydrolases"/>
    <property type="match status" value="1"/>
</dbReference>
<evidence type="ECO:0000313" key="7">
    <source>
        <dbReference type="EMBL" id="EWZ28077.1"/>
    </source>
</evidence>
<dbReference type="AlphaFoldDB" id="W9J7R4"/>
<dbReference type="GO" id="GO:0016810">
    <property type="term" value="F:hydrolase activity, acting on carbon-nitrogen (but not peptide) bonds"/>
    <property type="evidence" value="ECO:0007669"/>
    <property type="project" value="InterPro"/>
</dbReference>
<dbReference type="GO" id="GO:0000981">
    <property type="term" value="F:DNA-binding transcription factor activity, RNA polymerase II-specific"/>
    <property type="evidence" value="ECO:0007669"/>
    <property type="project" value="InterPro"/>
</dbReference>
<keyword evidence="5" id="KW-0812">Transmembrane</keyword>
<keyword evidence="3" id="KW-0804">Transcription</keyword>
<evidence type="ECO:0000259" key="6">
    <source>
        <dbReference type="SMART" id="SM00906"/>
    </source>
</evidence>
<dbReference type="GO" id="GO:0000978">
    <property type="term" value="F:RNA polymerase II cis-regulatory region sequence-specific DNA binding"/>
    <property type="evidence" value="ECO:0007669"/>
    <property type="project" value="TreeGrafter"/>
</dbReference>
<dbReference type="SUPFAM" id="SSF51338">
    <property type="entry name" value="Composite domain of metallo-dependent hydrolases"/>
    <property type="match status" value="1"/>
</dbReference>
<keyword evidence="1" id="KW-0805">Transcription regulation</keyword>
<dbReference type="InterPro" id="IPR036864">
    <property type="entry name" value="Zn2-C6_fun-type_DNA-bd_sf"/>
</dbReference>
<dbReference type="Gene3D" id="3.10.310.70">
    <property type="match status" value="1"/>
</dbReference>
<keyword evidence="5" id="KW-1133">Transmembrane helix</keyword>
<dbReference type="Gene3D" id="3.20.20.140">
    <property type="entry name" value="Metal-dependent hydrolases"/>
    <property type="match status" value="1"/>
</dbReference>
<evidence type="ECO:0000256" key="1">
    <source>
        <dbReference type="ARBA" id="ARBA00023015"/>
    </source>
</evidence>
<proteinExistence type="predicted"/>
<accession>W9J7R4</accession>
<feature type="domain" description="Xylanolytic transcriptional activator regulatory" evidence="6">
    <location>
        <begin position="822"/>
        <end position="895"/>
    </location>
</feature>
<dbReference type="GO" id="GO:0000435">
    <property type="term" value="P:positive regulation of transcription from RNA polymerase II promoter by galactose"/>
    <property type="evidence" value="ECO:0007669"/>
    <property type="project" value="TreeGrafter"/>
</dbReference>
<dbReference type="InterPro" id="IPR032466">
    <property type="entry name" value="Metal_Hydrolase"/>
</dbReference>
<dbReference type="InterPro" id="IPR007219">
    <property type="entry name" value="XnlR_reg_dom"/>
</dbReference>
<keyword evidence="5" id="KW-0472">Membrane</keyword>
<reference evidence="7" key="1">
    <citation type="submission" date="2011-06" db="EMBL/GenBank/DDBJ databases">
        <title>The Genome Sequence of Fusarium oxysporum Fo47.</title>
        <authorList>
            <consortium name="The Broad Institute Genome Sequencing Platform"/>
            <person name="Ma L.-J."/>
            <person name="Gale L.R."/>
            <person name="Schwartz D.C."/>
            <person name="Zhou S."/>
            <person name="Corby-Kistler H."/>
            <person name="Young S.K."/>
            <person name="Zeng Q."/>
            <person name="Gargeya S."/>
            <person name="Fitzgerald M."/>
            <person name="Haas B."/>
            <person name="Abouelleil A."/>
            <person name="Alvarado L."/>
            <person name="Arachchi H.M."/>
            <person name="Berlin A."/>
            <person name="Brown A."/>
            <person name="Chapman S.B."/>
            <person name="Chen Z."/>
            <person name="Dunbar C."/>
            <person name="Freedman E."/>
            <person name="Gearin G."/>
            <person name="Gellesch M."/>
            <person name="Goldberg J."/>
            <person name="Griggs A."/>
            <person name="Gujja S."/>
            <person name="Heiman D."/>
            <person name="Howarth C."/>
            <person name="Larson L."/>
            <person name="Lui A."/>
            <person name="MacDonald P.J.P."/>
            <person name="Mehta T."/>
            <person name="Montmayeur A."/>
            <person name="Murphy C."/>
            <person name="Neiman D."/>
            <person name="Pearson M."/>
            <person name="Priest M."/>
            <person name="Roberts A."/>
            <person name="Saif S."/>
            <person name="Shea T."/>
            <person name="Shenoy N."/>
            <person name="Sisk P."/>
            <person name="Stolte C."/>
            <person name="Sykes S."/>
            <person name="Wortman J."/>
            <person name="Nusbaum C."/>
            <person name="Birren B."/>
        </authorList>
    </citation>
    <scope>NUCLEOTIDE SEQUENCE [LARGE SCALE GENOMIC DNA]</scope>
    <source>
        <strain evidence="7">Fo47</strain>
    </source>
</reference>
<protein>
    <recommendedName>
        <fullName evidence="6">Xylanolytic transcriptional activator regulatory domain-containing protein</fullName>
    </recommendedName>
</protein>
<dbReference type="SMART" id="SM00906">
    <property type="entry name" value="Fungal_trans"/>
    <property type="match status" value="1"/>
</dbReference>
<name>W9J7R4_FUSOX</name>
<feature type="transmembrane region" description="Helical" evidence="5">
    <location>
        <begin position="1074"/>
        <end position="1097"/>
    </location>
</feature>
<dbReference type="HOGENOM" id="CLU_268725_0_0_1"/>
<evidence type="ECO:0000256" key="3">
    <source>
        <dbReference type="ARBA" id="ARBA00023163"/>
    </source>
</evidence>
<dbReference type="Proteomes" id="UP000030766">
    <property type="component" value="Unassembled WGS sequence"/>
</dbReference>
<organism evidence="7">
    <name type="scientific">Fusarium oxysporum Fo47</name>
    <dbReference type="NCBI Taxonomy" id="660027"/>
    <lineage>
        <taxon>Eukaryota</taxon>
        <taxon>Fungi</taxon>
        <taxon>Dikarya</taxon>
        <taxon>Ascomycota</taxon>
        <taxon>Pezizomycotina</taxon>
        <taxon>Sordariomycetes</taxon>
        <taxon>Hypocreomycetidae</taxon>
        <taxon>Hypocreales</taxon>
        <taxon>Nectriaceae</taxon>
        <taxon>Fusarium</taxon>
        <taxon>Fusarium oxysporum species complex</taxon>
    </lineage>
</organism>